<name>A0ABQ4M196_9BACL</name>
<dbReference type="Pfam" id="PF01544">
    <property type="entry name" value="CorA"/>
    <property type="match status" value="1"/>
</dbReference>
<evidence type="ECO:0000313" key="6">
    <source>
        <dbReference type="EMBL" id="GIO69178.1"/>
    </source>
</evidence>
<evidence type="ECO:0000256" key="3">
    <source>
        <dbReference type="ARBA" id="ARBA00022989"/>
    </source>
</evidence>
<gene>
    <name evidence="6" type="primary">corA_1</name>
    <name evidence="6" type="ORF">J21TS3_39990</name>
</gene>
<dbReference type="Gene3D" id="1.20.58.340">
    <property type="entry name" value="Magnesium transport protein CorA, transmembrane region"/>
    <property type="match status" value="2"/>
</dbReference>
<dbReference type="SUPFAM" id="SSF144083">
    <property type="entry name" value="Magnesium transport protein CorA, transmembrane region"/>
    <property type="match status" value="1"/>
</dbReference>
<dbReference type="InterPro" id="IPR002523">
    <property type="entry name" value="MgTranspt_CorA/ZnTranspt_ZntB"/>
</dbReference>
<evidence type="ECO:0000256" key="2">
    <source>
        <dbReference type="ARBA" id="ARBA00022692"/>
    </source>
</evidence>
<reference evidence="6 7" key="1">
    <citation type="submission" date="2021-03" db="EMBL/GenBank/DDBJ databases">
        <title>Antimicrobial resistance genes in bacteria isolated from Japanese honey, and their potential for conferring macrolide and lincosamide resistance in the American foulbrood pathogen Paenibacillus larvae.</title>
        <authorList>
            <person name="Okamoto M."/>
            <person name="Kumagai M."/>
            <person name="Kanamori H."/>
            <person name="Takamatsu D."/>
        </authorList>
    </citation>
    <scope>NUCLEOTIDE SEQUENCE [LARGE SCALE GENOMIC DNA]</scope>
    <source>
        <strain evidence="6 7">J21TS3</strain>
    </source>
</reference>
<dbReference type="InterPro" id="IPR045863">
    <property type="entry name" value="CorA_TM1_TM2"/>
</dbReference>
<evidence type="ECO:0000256" key="1">
    <source>
        <dbReference type="ARBA" id="ARBA00004651"/>
    </source>
</evidence>
<dbReference type="RefSeq" id="WP_212951857.1">
    <property type="nucleotide sequence ID" value="NZ_BORW01000027.1"/>
</dbReference>
<comment type="caution">
    <text evidence="6">The sequence shown here is derived from an EMBL/GenBank/DDBJ whole genome shotgun (WGS) entry which is preliminary data.</text>
</comment>
<evidence type="ECO:0000256" key="5">
    <source>
        <dbReference type="SAM" id="Phobius"/>
    </source>
</evidence>
<protein>
    <submittedName>
        <fullName evidence="6">Magnesium transport protein CorA</fullName>
    </submittedName>
</protein>
<evidence type="ECO:0000256" key="4">
    <source>
        <dbReference type="ARBA" id="ARBA00023136"/>
    </source>
</evidence>
<evidence type="ECO:0000313" key="7">
    <source>
        <dbReference type="Proteomes" id="UP000680638"/>
    </source>
</evidence>
<keyword evidence="4 5" id="KW-0472">Membrane</keyword>
<comment type="subcellular location">
    <subcellularLocation>
        <location evidence="1">Cell membrane</location>
        <topology evidence="1">Multi-pass membrane protein</topology>
    </subcellularLocation>
</comment>
<keyword evidence="2 5" id="KW-0812">Transmembrane</keyword>
<dbReference type="EMBL" id="BORW01000027">
    <property type="protein sequence ID" value="GIO69178.1"/>
    <property type="molecule type" value="Genomic_DNA"/>
</dbReference>
<accession>A0ABQ4M196</accession>
<proteinExistence type="predicted"/>
<dbReference type="CDD" id="cd12821">
    <property type="entry name" value="EcCorA_ZntB-like"/>
    <property type="match status" value="1"/>
</dbReference>
<dbReference type="Proteomes" id="UP000680638">
    <property type="component" value="Unassembled WGS sequence"/>
</dbReference>
<feature type="transmembrane region" description="Helical" evidence="5">
    <location>
        <begin position="255"/>
        <end position="275"/>
    </location>
</feature>
<feature type="transmembrane region" description="Helical" evidence="5">
    <location>
        <begin position="287"/>
        <end position="307"/>
    </location>
</feature>
<dbReference type="PANTHER" id="PTHR46494:SF2">
    <property type="entry name" value="MAGNESIUM TRANSPORT PROTEIN CORA"/>
    <property type="match status" value="1"/>
</dbReference>
<keyword evidence="7" id="KW-1185">Reference proteome</keyword>
<dbReference type="PANTHER" id="PTHR46494">
    <property type="entry name" value="CORA FAMILY METAL ION TRANSPORTER (EUROFUNG)"/>
    <property type="match status" value="1"/>
</dbReference>
<organism evidence="6 7">
    <name type="scientific">Paenibacillus cookii</name>
    <dbReference type="NCBI Taxonomy" id="157839"/>
    <lineage>
        <taxon>Bacteria</taxon>
        <taxon>Bacillati</taxon>
        <taxon>Bacillota</taxon>
        <taxon>Bacilli</taxon>
        <taxon>Bacillales</taxon>
        <taxon>Paenibacillaceae</taxon>
        <taxon>Paenibacillus</taxon>
    </lineage>
</organism>
<sequence length="326" mass="37763">MKNNGSNAAQHRLLHFAGGWRWYDVAMEDSSHEWLQRLREESPAIDEWLRVIPKVSENYISVRFPDGAEAVIFGTLPYSVKSEVTGAGPVDRLHFFVNDQMLVTINLDPDTREMMAAKERTSMLQQCPNAVDGMFVLARTLLHYFHQGLDRFEMNLRAIERAMEMDNQRHLMDKILNSRFELLFWSNLFTPFDELIAAAREGYLDRLESSKPFLRLLHRMERMDRAFRHYEDEIDTLIAIDDAVSAFRGNEIMKTLTIVTSIFTPATVVGAIWGMNFDNLPAIKTPWGFVSVMFGTLLFTLGMYWWMHSKGWTGDLLRVKGRKSKI</sequence>
<keyword evidence="3 5" id="KW-1133">Transmembrane helix</keyword>